<proteinExistence type="predicted"/>
<protein>
    <submittedName>
        <fullName evidence="1">Uncharacterized protein</fullName>
    </submittedName>
</protein>
<gene>
    <name evidence="1" type="ORF">MEA186_20499</name>
</gene>
<evidence type="ECO:0000313" key="1">
    <source>
        <dbReference type="EMBL" id="EHH10110.1"/>
    </source>
</evidence>
<dbReference type="AlphaFoldDB" id="G6YDQ7"/>
<dbReference type="EMBL" id="AGSN01000134">
    <property type="protein sequence ID" value="EHH10110.1"/>
    <property type="molecule type" value="Genomic_DNA"/>
</dbReference>
<sequence>MRLLKRLFVWLAFVLAAIFMSYMQMLASRCNLKARL</sequence>
<dbReference type="Proteomes" id="UP000002949">
    <property type="component" value="Unassembled WGS sequence"/>
</dbReference>
<accession>G6YDQ7</accession>
<reference evidence="1 2" key="1">
    <citation type="journal article" date="2012" name="J. Bacteriol.">
        <title>Draft Genome Sequence of Plant Growth-Promoting Rhizobium Mesorhizobium amorphae, Isolated from Zinc-Lead Mine Tailings.</title>
        <authorList>
            <person name="Hao X."/>
            <person name="Lin Y."/>
            <person name="Johnstone L."/>
            <person name="Baltrus D.A."/>
            <person name="Miller S.J."/>
            <person name="Wei G."/>
            <person name="Rensing C."/>
        </authorList>
    </citation>
    <scope>NUCLEOTIDE SEQUENCE [LARGE SCALE GENOMIC DNA]</scope>
    <source>
        <strain evidence="1 2">CCNWGS0123</strain>
    </source>
</reference>
<organism evidence="1 2">
    <name type="scientific">Mesorhizobium amorphae CCNWGS0123</name>
    <dbReference type="NCBI Taxonomy" id="1082933"/>
    <lineage>
        <taxon>Bacteria</taxon>
        <taxon>Pseudomonadati</taxon>
        <taxon>Pseudomonadota</taxon>
        <taxon>Alphaproteobacteria</taxon>
        <taxon>Hyphomicrobiales</taxon>
        <taxon>Phyllobacteriaceae</taxon>
        <taxon>Mesorhizobium</taxon>
    </lineage>
</organism>
<evidence type="ECO:0000313" key="2">
    <source>
        <dbReference type="Proteomes" id="UP000002949"/>
    </source>
</evidence>
<keyword evidence="2" id="KW-1185">Reference proteome</keyword>
<name>G6YDQ7_9HYPH</name>